<dbReference type="Pfam" id="PF17919">
    <property type="entry name" value="RT_RNaseH_2"/>
    <property type="match status" value="1"/>
</dbReference>
<dbReference type="PANTHER" id="PTHR37984:SF5">
    <property type="entry name" value="PROTEIN NYNRIN-LIKE"/>
    <property type="match status" value="1"/>
</dbReference>
<keyword evidence="9" id="KW-0695">RNA-directed DNA polymerase</keyword>
<dbReference type="GO" id="GO:0015074">
    <property type="term" value="P:DNA integration"/>
    <property type="evidence" value="ECO:0007669"/>
    <property type="project" value="InterPro"/>
</dbReference>
<evidence type="ECO:0000256" key="2">
    <source>
        <dbReference type="ARBA" id="ARBA00022670"/>
    </source>
</evidence>
<feature type="compositionally biased region" description="Basic and acidic residues" evidence="13">
    <location>
        <begin position="13"/>
        <end position="23"/>
    </location>
</feature>
<protein>
    <recommendedName>
        <fullName evidence="1">RNA-directed DNA polymerase</fullName>
        <ecNumber evidence="1">2.7.7.49</ecNumber>
    </recommendedName>
</protein>
<dbReference type="SUPFAM" id="SSF50630">
    <property type="entry name" value="Acid proteases"/>
    <property type="match status" value="1"/>
</dbReference>
<feature type="domain" description="CCHC-type" evidence="14">
    <location>
        <begin position="451"/>
        <end position="466"/>
    </location>
</feature>
<dbReference type="PROSITE" id="PS50158">
    <property type="entry name" value="ZF_CCHC"/>
    <property type="match status" value="1"/>
</dbReference>
<dbReference type="GO" id="GO:0004190">
    <property type="term" value="F:aspartic-type endopeptidase activity"/>
    <property type="evidence" value="ECO:0007669"/>
    <property type="project" value="UniProtKB-KW"/>
</dbReference>
<dbReference type="EC" id="2.7.7.49" evidence="1"/>
<dbReference type="InterPro" id="IPR003034">
    <property type="entry name" value="SAP_dom"/>
</dbReference>
<dbReference type="InterPro" id="IPR041577">
    <property type="entry name" value="RT_RNaseH_2"/>
</dbReference>
<dbReference type="PROSITE" id="PS50800">
    <property type="entry name" value="SAP"/>
    <property type="match status" value="1"/>
</dbReference>
<dbReference type="SUPFAM" id="SSF57756">
    <property type="entry name" value="Retrovirus zinc finger-like domains"/>
    <property type="match status" value="1"/>
</dbReference>
<dbReference type="InterPro" id="IPR001584">
    <property type="entry name" value="Integrase_cat-core"/>
</dbReference>
<evidence type="ECO:0000256" key="3">
    <source>
        <dbReference type="ARBA" id="ARBA00022679"/>
    </source>
</evidence>
<keyword evidence="12" id="KW-0862">Zinc</keyword>
<evidence type="ECO:0000256" key="13">
    <source>
        <dbReference type="SAM" id="MobiDB-lite"/>
    </source>
</evidence>
<gene>
    <name evidence="18" type="ORF">HERILL_LOCUS6867</name>
</gene>
<evidence type="ECO:0000256" key="1">
    <source>
        <dbReference type="ARBA" id="ARBA00012493"/>
    </source>
</evidence>
<dbReference type="InParanoid" id="A0A7R8UNL3"/>
<evidence type="ECO:0000256" key="5">
    <source>
        <dbReference type="ARBA" id="ARBA00022722"/>
    </source>
</evidence>
<dbReference type="Gene3D" id="3.30.70.270">
    <property type="match status" value="2"/>
</dbReference>
<dbReference type="Pfam" id="PF00078">
    <property type="entry name" value="RVT_1"/>
    <property type="match status" value="1"/>
</dbReference>
<dbReference type="GO" id="GO:0004519">
    <property type="term" value="F:endonuclease activity"/>
    <property type="evidence" value="ECO:0007669"/>
    <property type="project" value="UniProtKB-KW"/>
</dbReference>
<evidence type="ECO:0000259" key="16">
    <source>
        <dbReference type="PROSITE" id="PS50878"/>
    </source>
</evidence>
<dbReference type="SUPFAM" id="SSF53098">
    <property type="entry name" value="Ribonuclease H-like"/>
    <property type="match status" value="1"/>
</dbReference>
<dbReference type="Gene3D" id="4.10.60.10">
    <property type="entry name" value="Zinc finger, CCHC-type"/>
    <property type="match status" value="1"/>
</dbReference>
<dbReference type="InterPro" id="IPR041588">
    <property type="entry name" value="Integrase_H2C2"/>
</dbReference>
<dbReference type="PROSITE" id="PS50878">
    <property type="entry name" value="RT_POL"/>
    <property type="match status" value="1"/>
</dbReference>
<dbReference type="OrthoDB" id="8065486at2759"/>
<evidence type="ECO:0000256" key="9">
    <source>
        <dbReference type="ARBA" id="ARBA00022918"/>
    </source>
</evidence>
<feature type="compositionally biased region" description="Acidic residues" evidence="13">
    <location>
        <begin position="1470"/>
        <end position="1479"/>
    </location>
</feature>
<dbReference type="InterPro" id="IPR050951">
    <property type="entry name" value="Retrovirus_Pol_polyprotein"/>
</dbReference>
<evidence type="ECO:0000256" key="12">
    <source>
        <dbReference type="PROSITE-ProRule" id="PRU00047"/>
    </source>
</evidence>
<feature type="compositionally biased region" description="Polar residues" evidence="13">
    <location>
        <begin position="1493"/>
        <end position="1502"/>
    </location>
</feature>
<evidence type="ECO:0000313" key="19">
    <source>
        <dbReference type="Proteomes" id="UP000594454"/>
    </source>
</evidence>
<dbReference type="CDD" id="cd09274">
    <property type="entry name" value="RNase_HI_RT_Ty3"/>
    <property type="match status" value="1"/>
</dbReference>
<evidence type="ECO:0000256" key="11">
    <source>
        <dbReference type="ARBA" id="ARBA00023268"/>
    </source>
</evidence>
<keyword evidence="6" id="KW-0064">Aspartyl protease</keyword>
<keyword evidence="19" id="KW-1185">Reference proteome</keyword>
<evidence type="ECO:0000259" key="17">
    <source>
        <dbReference type="PROSITE" id="PS50994"/>
    </source>
</evidence>
<dbReference type="InterPro" id="IPR043502">
    <property type="entry name" value="DNA/RNA_pol_sf"/>
</dbReference>
<dbReference type="InterPro" id="IPR036875">
    <property type="entry name" value="Znf_CCHC_sf"/>
</dbReference>
<evidence type="ECO:0000259" key="15">
    <source>
        <dbReference type="PROSITE" id="PS50800"/>
    </source>
</evidence>
<dbReference type="InterPro" id="IPR001878">
    <property type="entry name" value="Znf_CCHC"/>
</dbReference>
<dbReference type="GO" id="GO:0005737">
    <property type="term" value="C:cytoplasm"/>
    <property type="evidence" value="ECO:0007669"/>
    <property type="project" value="UniProtKB-ARBA"/>
</dbReference>
<dbReference type="Gene3D" id="3.30.420.10">
    <property type="entry name" value="Ribonuclease H-like superfamily/Ribonuclease H"/>
    <property type="match status" value="1"/>
</dbReference>
<reference evidence="18 19" key="1">
    <citation type="submission" date="2020-11" db="EMBL/GenBank/DDBJ databases">
        <authorList>
            <person name="Wallbank WR R."/>
            <person name="Pardo Diaz C."/>
            <person name="Kozak K."/>
            <person name="Martin S."/>
            <person name="Jiggins C."/>
            <person name="Moest M."/>
            <person name="Warren A I."/>
            <person name="Generalovic N T."/>
            <person name="Byers J.R.P. K."/>
            <person name="Montejo-Kovacevich G."/>
            <person name="Yen C E."/>
        </authorList>
    </citation>
    <scope>NUCLEOTIDE SEQUENCE [LARGE SCALE GENOMIC DNA]</scope>
</reference>
<keyword evidence="10" id="KW-0238">DNA-binding</keyword>
<keyword evidence="5" id="KW-0540">Nuclease</keyword>
<dbReference type="InterPro" id="IPR043128">
    <property type="entry name" value="Rev_trsase/Diguanyl_cyclase"/>
</dbReference>
<organism evidence="18 19">
    <name type="scientific">Hermetia illucens</name>
    <name type="common">Black soldier fly</name>
    <dbReference type="NCBI Taxonomy" id="343691"/>
    <lineage>
        <taxon>Eukaryota</taxon>
        <taxon>Metazoa</taxon>
        <taxon>Ecdysozoa</taxon>
        <taxon>Arthropoda</taxon>
        <taxon>Hexapoda</taxon>
        <taxon>Insecta</taxon>
        <taxon>Pterygota</taxon>
        <taxon>Neoptera</taxon>
        <taxon>Endopterygota</taxon>
        <taxon>Diptera</taxon>
        <taxon>Brachycera</taxon>
        <taxon>Stratiomyomorpha</taxon>
        <taxon>Stratiomyidae</taxon>
        <taxon>Hermetiinae</taxon>
        <taxon>Hermetia</taxon>
    </lineage>
</organism>
<dbReference type="InterPro" id="IPR021109">
    <property type="entry name" value="Peptidase_aspartic_dom_sf"/>
</dbReference>
<feature type="domain" description="Integrase catalytic" evidence="17">
    <location>
        <begin position="1241"/>
        <end position="1346"/>
    </location>
</feature>
<dbReference type="GO" id="GO:0003677">
    <property type="term" value="F:DNA binding"/>
    <property type="evidence" value="ECO:0007669"/>
    <property type="project" value="UniProtKB-KW"/>
</dbReference>
<dbReference type="Pfam" id="PF00665">
    <property type="entry name" value="rve"/>
    <property type="match status" value="1"/>
</dbReference>
<dbReference type="FunFam" id="3.30.70.270:FF:000020">
    <property type="entry name" value="Transposon Tf2-6 polyprotein-like Protein"/>
    <property type="match status" value="1"/>
</dbReference>
<feature type="domain" description="SAP" evidence="15">
    <location>
        <begin position="158"/>
        <end position="192"/>
    </location>
</feature>
<dbReference type="InterPro" id="IPR000477">
    <property type="entry name" value="RT_dom"/>
</dbReference>
<dbReference type="Gene3D" id="1.10.720.30">
    <property type="entry name" value="SAP domain"/>
    <property type="match status" value="1"/>
</dbReference>
<dbReference type="GO" id="GO:0042575">
    <property type="term" value="C:DNA polymerase complex"/>
    <property type="evidence" value="ECO:0007669"/>
    <property type="project" value="UniProtKB-ARBA"/>
</dbReference>
<evidence type="ECO:0000256" key="7">
    <source>
        <dbReference type="ARBA" id="ARBA00022759"/>
    </source>
</evidence>
<dbReference type="Pfam" id="PF00098">
    <property type="entry name" value="zf-CCHC"/>
    <property type="match status" value="1"/>
</dbReference>
<keyword evidence="2" id="KW-0645">Protease</keyword>
<dbReference type="InterPro" id="IPR012337">
    <property type="entry name" value="RNaseH-like_sf"/>
</dbReference>
<feature type="region of interest" description="Disordered" evidence="13">
    <location>
        <begin position="108"/>
        <end position="129"/>
    </location>
</feature>
<dbReference type="EMBL" id="LR899011">
    <property type="protein sequence ID" value="CAD7083944.1"/>
    <property type="molecule type" value="Genomic_DNA"/>
</dbReference>
<keyword evidence="7" id="KW-0255">Endonuclease</keyword>
<dbReference type="SMART" id="SM00343">
    <property type="entry name" value="ZnF_C2HC"/>
    <property type="match status" value="2"/>
</dbReference>
<name>A0A7R8UNL3_HERIL</name>
<evidence type="ECO:0000256" key="8">
    <source>
        <dbReference type="ARBA" id="ARBA00022801"/>
    </source>
</evidence>
<dbReference type="CDD" id="cd01647">
    <property type="entry name" value="RT_LTR"/>
    <property type="match status" value="1"/>
</dbReference>
<keyword evidence="4" id="KW-0548">Nucleotidyltransferase</keyword>
<dbReference type="SUPFAM" id="SSF68906">
    <property type="entry name" value="SAP domain"/>
    <property type="match status" value="1"/>
</dbReference>
<keyword evidence="12" id="KW-0863">Zinc-finger</keyword>
<dbReference type="GO" id="GO:0006508">
    <property type="term" value="P:proteolysis"/>
    <property type="evidence" value="ECO:0007669"/>
    <property type="project" value="UniProtKB-KW"/>
</dbReference>
<dbReference type="GO" id="GO:0003964">
    <property type="term" value="F:RNA-directed DNA polymerase activity"/>
    <property type="evidence" value="ECO:0007669"/>
    <property type="project" value="UniProtKB-KW"/>
</dbReference>
<dbReference type="Gene3D" id="1.10.340.70">
    <property type="match status" value="1"/>
</dbReference>
<evidence type="ECO:0000259" key="14">
    <source>
        <dbReference type="PROSITE" id="PS50158"/>
    </source>
</evidence>
<evidence type="ECO:0000313" key="18">
    <source>
        <dbReference type="EMBL" id="CAD7083944.1"/>
    </source>
</evidence>
<dbReference type="PROSITE" id="PS50994">
    <property type="entry name" value="INTEGRASE"/>
    <property type="match status" value="1"/>
</dbReference>
<dbReference type="Pfam" id="PF17921">
    <property type="entry name" value="Integrase_H2C2"/>
    <property type="match status" value="1"/>
</dbReference>
<dbReference type="FunFam" id="1.10.340.70:FF:000001">
    <property type="entry name" value="Retrovirus-related Pol polyprotein from transposon gypsy-like Protein"/>
    <property type="match status" value="1"/>
</dbReference>
<sequence>MGEPSSGTKRRKTVEEMLDFRDASEDELPMSSDIECNSDETDEVPPRDIAPEQPEEDDVERLKSENRMLLTLIAQQKEQISTLNWTINDLRDTVKSLQFTIKAAFPDKEWEDKSKQQPTSRHWGARSARTTLRQRQHQANIDRFRNNHRETAVPLIKAESLKVGTLRELLRERDLSTKGTKAELVTRLIEGAGTDEFDIEDESNELKLLRDVVSSLAATVESLSKKIDSKSEKHNSDIPKKIVSDDHFNHSHSIRDIVELLPDFEPTKTSSLTAKAFIQRVRQLATAYNWNETTVVFAVQTKLNGPAKLWFDSCGLIFENLKDFAEALESEFPHVENEADIHFRMSSYIRKPTEPVIDFFYRVYAEGRKGQTSDAAIIQYIRRGLNHGPLQNAIAPLNFQTTNELLDAVNRFLANRQRLPEASQRKPENDGHFEPIKKLTATPVKNANRVCYNCFKPGHISVNCPQPQRLERCAKCSKTGHTTEFCKSVLPASRNINQVVSDGVPDQVSRETGRITKNILLDDMVVDAFIDPGSDRTLVRESVARNSIPCDPIILKGFAGGSFVCDKKINAVITIDECVVNAVIYVVNDNLIPNALLLGSDVLLSKNRRMIIDSDGCRFETIKPLNIKPETELSSNEKRQFNEMITEFRQCFAETIPEMGRCQTKQMDIQLIHDKPIQSRAYRIPLAKRQVVDRIVQELLDNEIIRHSNSTYSSPIVLVKKQNGEDRLCVDYRAINEATRKRPYPMPTVDEIMSQIADSTYFITLDLFSGYYQIELTESSKQYTAFITHNGQYEFNVMPFGLVNAPMEFQSVISGIIRQMKSKRVINYIDEIIIGCRDIAEGMDLLRELLTILKNEGLTLRPSKCTFFARKIEFLGHTVSENGIMPGTCKINAVVNFPTPISITEVRSFLGLTGFFRKFVQNYALIAKPLTSLLRNQIREFKWTEECEIAFNLLKKHLSEEPVLALYKPTSFHEVHTDASMIGLAEILMQSEDQLTWRAVFYYSRQCSDAEQKYHSNELEVLAIVESLERFRFYLLGKRFRVITDCNAISSTKTTTPLNHRVARWWLKLQEYDFEVTHRSESRMHHVDALSRKPAEPSAHPNTVADLIMVVEINENDWLASMQRQDPVLKGIIDVLSGKTQSTQESQLKTDYKLKNGRLMRRLGSDLKFVVPNPVRWRVVRSHHDDVGHPGCEKTLARLRDYFWFPMMRRYVKSYLASCVECCFNKIPTGKREGKMYFEEIEPIPFRCLHIDHLGPFPRSRKGNYHIIAISDPFSKYTILRAVRTTNAKSVIALLIDVSAYFGLPKRIISDRGSAFTAKEFEQYCDRNDILHIKVPVRTPRANGQALNNENDTDTETTLTSIEIRQKAAERIMNEKTRWKLRFDAKHKSPTTYEEGDLVVVENVPTATGESHKLEPKYKGPYIISKVLRHDRYVIEDLADIRGRRRYSSVYTSDKLKPWCYLSPEIDCYEESDENDEPEIGSISMSGEAELSSPDTESTTLP</sequence>
<dbReference type="SUPFAM" id="SSF56672">
    <property type="entry name" value="DNA/RNA polymerases"/>
    <property type="match status" value="1"/>
</dbReference>
<evidence type="ECO:0000256" key="6">
    <source>
        <dbReference type="ARBA" id="ARBA00022750"/>
    </source>
</evidence>
<keyword evidence="12" id="KW-0479">Metal-binding</keyword>
<dbReference type="SMART" id="SM00513">
    <property type="entry name" value="SAP"/>
    <property type="match status" value="1"/>
</dbReference>
<accession>A0A7R8UNL3</accession>
<feature type="region of interest" description="Disordered" evidence="13">
    <location>
        <begin position="1"/>
        <end position="60"/>
    </location>
</feature>
<dbReference type="InterPro" id="IPR036361">
    <property type="entry name" value="SAP_dom_sf"/>
</dbReference>
<keyword evidence="3" id="KW-0808">Transferase</keyword>
<evidence type="ECO:0000256" key="10">
    <source>
        <dbReference type="ARBA" id="ARBA00023125"/>
    </source>
</evidence>
<keyword evidence="8" id="KW-0378">Hydrolase</keyword>
<dbReference type="InterPro" id="IPR036397">
    <property type="entry name" value="RNaseH_sf"/>
</dbReference>
<keyword evidence="11" id="KW-0511">Multifunctional enzyme</keyword>
<dbReference type="Proteomes" id="UP000594454">
    <property type="component" value="Chromosome 3"/>
</dbReference>
<proteinExistence type="predicted"/>
<dbReference type="Gene3D" id="3.10.10.10">
    <property type="entry name" value="HIV Type 1 Reverse Transcriptase, subunit A, domain 1"/>
    <property type="match status" value="1"/>
</dbReference>
<feature type="domain" description="Reverse transcriptase" evidence="16">
    <location>
        <begin position="700"/>
        <end position="879"/>
    </location>
</feature>
<evidence type="ECO:0000256" key="4">
    <source>
        <dbReference type="ARBA" id="ARBA00022695"/>
    </source>
</evidence>
<dbReference type="PANTHER" id="PTHR37984">
    <property type="entry name" value="PROTEIN CBG26694"/>
    <property type="match status" value="1"/>
</dbReference>
<dbReference type="Pfam" id="PF02037">
    <property type="entry name" value="SAP"/>
    <property type="match status" value="1"/>
</dbReference>
<dbReference type="FunFam" id="3.10.10.10:FF:000007">
    <property type="entry name" value="Retrovirus-related Pol polyprotein from transposon 17.6-like Protein"/>
    <property type="match status" value="1"/>
</dbReference>
<feature type="region of interest" description="Disordered" evidence="13">
    <location>
        <begin position="1470"/>
        <end position="1502"/>
    </location>
</feature>
<dbReference type="GO" id="GO:0008270">
    <property type="term" value="F:zinc ion binding"/>
    <property type="evidence" value="ECO:0007669"/>
    <property type="project" value="UniProtKB-KW"/>
</dbReference>